<dbReference type="PANTHER" id="PTHR13516:SF4">
    <property type="entry name" value="FI09323P"/>
    <property type="match status" value="1"/>
</dbReference>
<comment type="subcellular location">
    <subcellularLocation>
        <location evidence="1">Nucleus</location>
    </subcellularLocation>
</comment>
<name>T0R2X1_SAPDV</name>
<organism evidence="6 7">
    <name type="scientific">Saprolegnia diclina (strain VS20)</name>
    <dbReference type="NCBI Taxonomy" id="1156394"/>
    <lineage>
        <taxon>Eukaryota</taxon>
        <taxon>Sar</taxon>
        <taxon>Stramenopiles</taxon>
        <taxon>Oomycota</taxon>
        <taxon>Saprolegniomycetes</taxon>
        <taxon>Saprolegniales</taxon>
        <taxon>Saprolegniaceae</taxon>
        <taxon>Saprolegnia</taxon>
    </lineage>
</organism>
<dbReference type="AlphaFoldDB" id="T0R2X1"/>
<evidence type="ECO:0000256" key="3">
    <source>
        <dbReference type="ARBA" id="ARBA00023242"/>
    </source>
</evidence>
<proteinExistence type="inferred from homology"/>
<dbReference type="InterPro" id="IPR051958">
    <property type="entry name" value="Alba-like_NAB"/>
</dbReference>
<dbReference type="STRING" id="1156394.T0R2X1"/>
<protein>
    <recommendedName>
        <fullName evidence="5">DNA/RNA-binding protein Alba-like domain-containing protein</fullName>
    </recommendedName>
</protein>
<feature type="domain" description="DNA/RNA-binding protein Alba-like" evidence="5">
    <location>
        <begin position="32"/>
        <end position="81"/>
    </location>
</feature>
<feature type="region of interest" description="Disordered" evidence="4">
    <location>
        <begin position="128"/>
        <end position="202"/>
    </location>
</feature>
<dbReference type="PANTHER" id="PTHR13516">
    <property type="entry name" value="RIBONUCLEASE P SUBUNIT P25"/>
    <property type="match status" value="1"/>
</dbReference>
<comment type="similarity">
    <text evidence="2">Belongs to the histone-like Alba family.</text>
</comment>
<dbReference type="InterPro" id="IPR036882">
    <property type="entry name" value="Alba-like_dom_sf"/>
</dbReference>
<dbReference type="EMBL" id="JH767135">
    <property type="protein sequence ID" value="EQC40680.1"/>
    <property type="molecule type" value="Genomic_DNA"/>
</dbReference>
<dbReference type="RefSeq" id="XP_008605524.1">
    <property type="nucleotide sequence ID" value="XM_008607302.1"/>
</dbReference>
<evidence type="ECO:0000256" key="1">
    <source>
        <dbReference type="ARBA" id="ARBA00004123"/>
    </source>
</evidence>
<accession>T0R2X1</accession>
<dbReference type="GO" id="GO:0003723">
    <property type="term" value="F:RNA binding"/>
    <property type="evidence" value="ECO:0007669"/>
    <property type="project" value="TreeGrafter"/>
</dbReference>
<keyword evidence="3" id="KW-0539">Nucleus</keyword>
<dbReference type="GO" id="GO:0005634">
    <property type="term" value="C:nucleus"/>
    <property type="evidence" value="ECO:0007669"/>
    <property type="project" value="UniProtKB-SubCell"/>
</dbReference>
<sequence>MDKYRKAKPTTKPSAPNEVLVGELARGYHDKKKYLAIVKKLLRNGPVVVTAHDTAIVNAVTVAEMVKSTLAGVHSVVHISTVSIEEIYEPLEEGLDVVKVPQRVSAISIHLSTDATKINTADASYTQPLSPRQMAREPQKNNTPSPSNGASKHRKPHPARQAIATPDMEETTPLPEAVEEKTPAPKKRRDKKPRALADPKSP</sequence>
<evidence type="ECO:0000256" key="4">
    <source>
        <dbReference type="SAM" id="MobiDB-lite"/>
    </source>
</evidence>
<dbReference type="Pfam" id="PF01918">
    <property type="entry name" value="Alba"/>
    <property type="match status" value="1"/>
</dbReference>
<dbReference type="OrthoDB" id="424402at2759"/>
<feature type="compositionally biased region" description="Polar residues" evidence="4">
    <location>
        <begin position="140"/>
        <end position="150"/>
    </location>
</feature>
<dbReference type="Proteomes" id="UP000030762">
    <property type="component" value="Unassembled WGS sequence"/>
</dbReference>
<gene>
    <name evidence="6" type="ORF">SDRG_01757</name>
</gene>
<evidence type="ECO:0000313" key="7">
    <source>
        <dbReference type="Proteomes" id="UP000030762"/>
    </source>
</evidence>
<dbReference type="InterPro" id="IPR002775">
    <property type="entry name" value="DNA/RNA-bd_Alba-like"/>
</dbReference>
<feature type="compositionally biased region" description="Basic and acidic residues" evidence="4">
    <location>
        <begin position="193"/>
        <end position="202"/>
    </location>
</feature>
<evidence type="ECO:0000313" key="6">
    <source>
        <dbReference type="EMBL" id="EQC40680.1"/>
    </source>
</evidence>
<keyword evidence="7" id="KW-1185">Reference proteome</keyword>
<dbReference type="InParanoid" id="T0R2X1"/>
<evidence type="ECO:0000259" key="5">
    <source>
        <dbReference type="Pfam" id="PF01918"/>
    </source>
</evidence>
<dbReference type="GeneID" id="19942484"/>
<reference evidence="6 7" key="1">
    <citation type="submission" date="2012-04" db="EMBL/GenBank/DDBJ databases">
        <title>The Genome Sequence of Saprolegnia declina VS20.</title>
        <authorList>
            <consortium name="The Broad Institute Genome Sequencing Platform"/>
            <person name="Russ C."/>
            <person name="Nusbaum C."/>
            <person name="Tyler B."/>
            <person name="van West P."/>
            <person name="Dieguez-Uribeondo J."/>
            <person name="de Bruijn I."/>
            <person name="Tripathy S."/>
            <person name="Jiang R."/>
            <person name="Young S.K."/>
            <person name="Zeng Q."/>
            <person name="Gargeya S."/>
            <person name="Fitzgerald M."/>
            <person name="Haas B."/>
            <person name="Abouelleil A."/>
            <person name="Alvarado L."/>
            <person name="Arachchi H.M."/>
            <person name="Berlin A."/>
            <person name="Chapman S.B."/>
            <person name="Goldberg J."/>
            <person name="Griggs A."/>
            <person name="Gujja S."/>
            <person name="Hansen M."/>
            <person name="Howarth C."/>
            <person name="Imamovic A."/>
            <person name="Larimer J."/>
            <person name="McCowen C."/>
            <person name="Montmayeur A."/>
            <person name="Murphy C."/>
            <person name="Neiman D."/>
            <person name="Pearson M."/>
            <person name="Priest M."/>
            <person name="Roberts A."/>
            <person name="Saif S."/>
            <person name="Shea T."/>
            <person name="Sisk P."/>
            <person name="Sykes S."/>
            <person name="Wortman J."/>
            <person name="Nusbaum C."/>
            <person name="Birren B."/>
        </authorList>
    </citation>
    <scope>NUCLEOTIDE SEQUENCE [LARGE SCALE GENOMIC DNA]</scope>
    <source>
        <strain evidence="6 7">VS20</strain>
    </source>
</reference>
<evidence type="ECO:0000256" key="2">
    <source>
        <dbReference type="ARBA" id="ARBA00008018"/>
    </source>
</evidence>
<dbReference type="Gene3D" id="3.30.110.20">
    <property type="entry name" value="Alba-like domain"/>
    <property type="match status" value="1"/>
</dbReference>
<dbReference type="VEuPathDB" id="FungiDB:SDRG_01757"/>
<dbReference type="SUPFAM" id="SSF82704">
    <property type="entry name" value="AlbA-like"/>
    <property type="match status" value="1"/>
</dbReference>